<feature type="compositionally biased region" description="Low complexity" evidence="1">
    <location>
        <begin position="33"/>
        <end position="68"/>
    </location>
</feature>
<dbReference type="EMBL" id="CP163431">
    <property type="protein sequence ID" value="XDQ00634.1"/>
    <property type="molecule type" value="Genomic_DNA"/>
</dbReference>
<reference evidence="2" key="1">
    <citation type="submission" date="2024-07" db="EMBL/GenBank/DDBJ databases">
        <authorList>
            <person name="Yu S.T."/>
        </authorList>
    </citation>
    <scope>NUCLEOTIDE SEQUENCE</scope>
    <source>
        <strain evidence="2">R08</strain>
    </source>
</reference>
<feature type="region of interest" description="Disordered" evidence="1">
    <location>
        <begin position="30"/>
        <end position="79"/>
    </location>
</feature>
<gene>
    <name evidence="2" type="ORF">AB5J58_10800</name>
</gene>
<sequence>MKRPGPLLTLLAGLVLALFMLTLNVTSGTKTASSSYSEKSPSPSAPQSSAPASTPTPSLTPTKTTATKPPAPNADYAGRTDDDAASVAVSVRNGKAVAYFCDGRYKEAWLRGRVNNNGSMKLTAPNGAVLDGTIDQGRKIRGTVKDEGRHYAFTAAKAVKPSGLWRATAKVRGAKIDAGWVVLPNGRQTGIVTRDGKPASAPRIDPETGAVTVDGQQLTARPVTP</sequence>
<accession>A0AB39M6M3</accession>
<evidence type="ECO:0000256" key="1">
    <source>
        <dbReference type="SAM" id="MobiDB-lite"/>
    </source>
</evidence>
<name>A0AB39M6M3_9ACTN</name>
<dbReference type="RefSeq" id="WP_369187320.1">
    <property type="nucleotide sequence ID" value="NZ_CP163431.1"/>
</dbReference>
<evidence type="ECO:0008006" key="3">
    <source>
        <dbReference type="Google" id="ProtNLM"/>
    </source>
</evidence>
<evidence type="ECO:0000313" key="2">
    <source>
        <dbReference type="EMBL" id="XDQ00634.1"/>
    </source>
</evidence>
<protein>
    <recommendedName>
        <fullName evidence="3">Serine/threonine protein kinase</fullName>
    </recommendedName>
</protein>
<proteinExistence type="predicted"/>
<feature type="region of interest" description="Disordered" evidence="1">
    <location>
        <begin position="193"/>
        <end position="225"/>
    </location>
</feature>
<organism evidence="2">
    <name type="scientific">Streptomyces sp. R08</name>
    <dbReference type="NCBI Taxonomy" id="3238624"/>
    <lineage>
        <taxon>Bacteria</taxon>
        <taxon>Bacillati</taxon>
        <taxon>Actinomycetota</taxon>
        <taxon>Actinomycetes</taxon>
        <taxon>Kitasatosporales</taxon>
        <taxon>Streptomycetaceae</taxon>
        <taxon>Streptomyces</taxon>
    </lineage>
</organism>
<dbReference type="AlphaFoldDB" id="A0AB39M6M3"/>